<dbReference type="Pfam" id="PF00356">
    <property type="entry name" value="LacI"/>
    <property type="match status" value="1"/>
</dbReference>
<proteinExistence type="predicted"/>
<dbReference type="InterPro" id="IPR000843">
    <property type="entry name" value="HTH_LacI"/>
</dbReference>
<dbReference type="KEGG" id="sbil:SANBI_003565"/>
<dbReference type="PROSITE" id="PS00356">
    <property type="entry name" value="HTH_LACI_1"/>
    <property type="match status" value="1"/>
</dbReference>
<organism evidence="5 6">
    <name type="scientific">Sanguibacter biliveldensis</name>
    <dbReference type="NCBI Taxonomy" id="3030830"/>
    <lineage>
        <taxon>Bacteria</taxon>
        <taxon>Bacillati</taxon>
        <taxon>Actinomycetota</taxon>
        <taxon>Actinomycetes</taxon>
        <taxon>Micrococcales</taxon>
        <taxon>Sanguibacteraceae</taxon>
        <taxon>Sanguibacter</taxon>
    </lineage>
</organism>
<dbReference type="GO" id="GO:0003700">
    <property type="term" value="F:DNA-binding transcription factor activity"/>
    <property type="evidence" value="ECO:0007669"/>
    <property type="project" value="TreeGrafter"/>
</dbReference>
<evidence type="ECO:0000313" key="5">
    <source>
        <dbReference type="EMBL" id="WPF82221.1"/>
    </source>
</evidence>
<dbReference type="GO" id="GO:0000976">
    <property type="term" value="F:transcription cis-regulatory region binding"/>
    <property type="evidence" value="ECO:0007669"/>
    <property type="project" value="TreeGrafter"/>
</dbReference>
<evidence type="ECO:0000256" key="3">
    <source>
        <dbReference type="ARBA" id="ARBA00023163"/>
    </source>
</evidence>
<sequence>MNVHGAMKHDDEETMMADETARKATIRDVAAAAGVSAQTVSRVINSSTHVNPGTRAQVARAIAELGFTPDVGAQNLARLKRSASVGSTP</sequence>
<evidence type="ECO:0000313" key="6">
    <source>
        <dbReference type="Proteomes" id="UP001304340"/>
    </source>
</evidence>
<dbReference type="EMBL" id="CP138359">
    <property type="protein sequence ID" value="WPF82221.1"/>
    <property type="molecule type" value="Genomic_DNA"/>
</dbReference>
<evidence type="ECO:0000259" key="4">
    <source>
        <dbReference type="PROSITE" id="PS50932"/>
    </source>
</evidence>
<dbReference type="SMART" id="SM00354">
    <property type="entry name" value="HTH_LACI"/>
    <property type="match status" value="1"/>
</dbReference>
<gene>
    <name evidence="5" type="ORF">SANBI_003565</name>
</gene>
<dbReference type="PRINTS" id="PR00036">
    <property type="entry name" value="HTHLACI"/>
</dbReference>
<dbReference type="CDD" id="cd01392">
    <property type="entry name" value="HTH_LacI"/>
    <property type="match status" value="1"/>
</dbReference>
<dbReference type="PANTHER" id="PTHR30146">
    <property type="entry name" value="LACI-RELATED TRANSCRIPTIONAL REPRESSOR"/>
    <property type="match status" value="1"/>
</dbReference>
<dbReference type="PANTHER" id="PTHR30146:SF153">
    <property type="entry name" value="LACTOSE OPERON REPRESSOR"/>
    <property type="match status" value="1"/>
</dbReference>
<dbReference type="RefSeq" id="WP_319157441.1">
    <property type="nucleotide sequence ID" value="NZ_CP138359.1"/>
</dbReference>
<keyword evidence="3" id="KW-0804">Transcription</keyword>
<dbReference type="InterPro" id="IPR010982">
    <property type="entry name" value="Lambda_DNA-bd_dom_sf"/>
</dbReference>
<keyword evidence="1" id="KW-0805">Transcription regulation</keyword>
<dbReference type="Gene3D" id="1.10.260.40">
    <property type="entry name" value="lambda repressor-like DNA-binding domains"/>
    <property type="match status" value="1"/>
</dbReference>
<evidence type="ECO:0000256" key="2">
    <source>
        <dbReference type="ARBA" id="ARBA00023125"/>
    </source>
</evidence>
<dbReference type="SUPFAM" id="SSF47413">
    <property type="entry name" value="lambda repressor-like DNA-binding domains"/>
    <property type="match status" value="1"/>
</dbReference>
<name>A0AAF0Z831_9MICO</name>
<evidence type="ECO:0000256" key="1">
    <source>
        <dbReference type="ARBA" id="ARBA00023015"/>
    </source>
</evidence>
<keyword evidence="2 5" id="KW-0238">DNA-binding</keyword>
<keyword evidence="6" id="KW-1185">Reference proteome</keyword>
<dbReference type="PROSITE" id="PS50932">
    <property type="entry name" value="HTH_LACI_2"/>
    <property type="match status" value="1"/>
</dbReference>
<reference evidence="6" key="1">
    <citation type="submission" date="2023-11" db="EMBL/GenBank/DDBJ databases">
        <authorList>
            <person name="Helweg L.P."/>
            <person name="Kiel A."/>
            <person name="Hitz F."/>
            <person name="Ruckert-Reed C."/>
            <person name="Busche T."/>
            <person name="Kaltschmidt B."/>
            <person name="Kaltschmidt C."/>
        </authorList>
    </citation>
    <scope>NUCLEOTIDE SEQUENCE [LARGE SCALE GENOMIC DNA]</scope>
    <source>
        <strain evidence="6">4.1</strain>
    </source>
</reference>
<accession>A0AAF0Z831</accession>
<feature type="domain" description="HTH lacI-type" evidence="4">
    <location>
        <begin position="24"/>
        <end position="78"/>
    </location>
</feature>
<protein>
    <submittedName>
        <fullName evidence="5">LacI family DNA-binding transcriptional regulator</fullName>
    </submittedName>
</protein>
<dbReference type="Proteomes" id="UP001304340">
    <property type="component" value="Chromosome"/>
</dbReference>
<dbReference type="AlphaFoldDB" id="A0AAF0Z831"/>